<reference evidence="1 2" key="1">
    <citation type="submission" date="2023-11" db="EMBL/GenBank/DDBJ databases">
        <title>Paucibacter sp. nov., isolated from fresh soil in Korea.</title>
        <authorList>
            <person name="Le N.T.T."/>
        </authorList>
    </citation>
    <scope>NUCLEOTIDE SEQUENCE [LARGE SCALE GENOMIC DNA]</scope>
    <source>
        <strain evidence="1 2">R3-3</strain>
    </source>
</reference>
<sequence>MNAYKLQGGVFVEVDDPLGPLPFDDLRRALDDAGYKPQISTELAYGSGAEIAVYERITEAPRYYIDLMGSTHAIAAVVADDFPSFILTLKELHPLLALMGLDQVNSFHISDALEREDAERASQAKTRR</sequence>
<accession>A0ABU5DMP2</accession>
<dbReference type="RefSeq" id="WP_320424488.1">
    <property type="nucleotide sequence ID" value="NZ_JAXCLA010000006.1"/>
</dbReference>
<proteinExistence type="predicted"/>
<evidence type="ECO:0000313" key="1">
    <source>
        <dbReference type="EMBL" id="MDY0746549.1"/>
    </source>
</evidence>
<keyword evidence="2" id="KW-1185">Reference proteome</keyword>
<comment type="caution">
    <text evidence="1">The sequence shown here is derived from an EMBL/GenBank/DDBJ whole genome shotgun (WGS) entry which is preliminary data.</text>
</comment>
<protein>
    <submittedName>
        <fullName evidence="1">Uncharacterized protein</fullName>
    </submittedName>
</protein>
<dbReference type="EMBL" id="JAXCLA010000006">
    <property type="protein sequence ID" value="MDY0746549.1"/>
    <property type="molecule type" value="Genomic_DNA"/>
</dbReference>
<name>A0ABU5DMP2_9BURK</name>
<gene>
    <name evidence="1" type="ORF">SNE35_18695</name>
</gene>
<dbReference type="Proteomes" id="UP001285263">
    <property type="component" value="Unassembled WGS sequence"/>
</dbReference>
<evidence type="ECO:0000313" key="2">
    <source>
        <dbReference type="Proteomes" id="UP001285263"/>
    </source>
</evidence>
<organism evidence="1 2">
    <name type="scientific">Roseateles agri</name>
    <dbReference type="NCBI Taxonomy" id="3098619"/>
    <lineage>
        <taxon>Bacteria</taxon>
        <taxon>Pseudomonadati</taxon>
        <taxon>Pseudomonadota</taxon>
        <taxon>Betaproteobacteria</taxon>
        <taxon>Burkholderiales</taxon>
        <taxon>Sphaerotilaceae</taxon>
        <taxon>Roseateles</taxon>
    </lineage>
</organism>